<dbReference type="AlphaFoldDB" id="A0A1F6H0H6"/>
<evidence type="ECO:0000313" key="2">
    <source>
        <dbReference type="EMBL" id="OGH03790.1"/>
    </source>
</evidence>
<dbReference type="Proteomes" id="UP000177583">
    <property type="component" value="Unassembled WGS sequence"/>
</dbReference>
<keyword evidence="1" id="KW-0732">Signal</keyword>
<dbReference type="EMBL" id="MFNF01000012">
    <property type="protein sequence ID" value="OGH03790.1"/>
    <property type="molecule type" value="Genomic_DNA"/>
</dbReference>
<sequence length="194" mass="20711">MKKLVLVFLLATFGFSAPLWAAYRSTTITHLAFGSYQLSDGEHSLVGSRVALGVKRLYDPHWAWFVTAADGSAQENFPGPNGSIYTLTAATTTFTGGYEYRFALDDRGDIEPFLGFGVNVISYALDYTYPGSSVGKTSGTGVGPVGELGGRFAFGDSFTVIPAFQYTAIQVTTESGSKKALVSSGLYLGLVFSF</sequence>
<evidence type="ECO:0008006" key="4">
    <source>
        <dbReference type="Google" id="ProtNLM"/>
    </source>
</evidence>
<comment type="caution">
    <text evidence="2">The sequence shown here is derived from an EMBL/GenBank/DDBJ whole genome shotgun (WGS) entry which is preliminary data.</text>
</comment>
<organism evidence="2 3">
    <name type="scientific">Candidatus Lambdaproteobacteria bacterium RIFOXYD2_FULL_56_26</name>
    <dbReference type="NCBI Taxonomy" id="1817773"/>
    <lineage>
        <taxon>Bacteria</taxon>
        <taxon>Pseudomonadati</taxon>
        <taxon>Pseudomonadota</taxon>
        <taxon>Candidatus Lambdaproteobacteria</taxon>
    </lineage>
</organism>
<evidence type="ECO:0000256" key="1">
    <source>
        <dbReference type="SAM" id="SignalP"/>
    </source>
</evidence>
<accession>A0A1F6H0H6</accession>
<feature type="signal peptide" evidence="1">
    <location>
        <begin position="1"/>
        <end position="21"/>
    </location>
</feature>
<reference evidence="2 3" key="1">
    <citation type="journal article" date="2016" name="Nat. Commun.">
        <title>Thousands of microbial genomes shed light on interconnected biogeochemical processes in an aquifer system.</title>
        <authorList>
            <person name="Anantharaman K."/>
            <person name="Brown C.T."/>
            <person name="Hug L.A."/>
            <person name="Sharon I."/>
            <person name="Castelle C.J."/>
            <person name="Probst A.J."/>
            <person name="Thomas B.C."/>
            <person name="Singh A."/>
            <person name="Wilkins M.J."/>
            <person name="Karaoz U."/>
            <person name="Brodie E.L."/>
            <person name="Williams K.H."/>
            <person name="Hubbard S.S."/>
            <person name="Banfield J.F."/>
        </authorList>
    </citation>
    <scope>NUCLEOTIDE SEQUENCE [LARGE SCALE GENOMIC DNA]</scope>
</reference>
<evidence type="ECO:0000313" key="3">
    <source>
        <dbReference type="Proteomes" id="UP000177583"/>
    </source>
</evidence>
<name>A0A1F6H0H6_9PROT</name>
<feature type="chain" id="PRO_5009524905" description="Outer membrane protein beta-barrel domain-containing protein" evidence="1">
    <location>
        <begin position="22"/>
        <end position="194"/>
    </location>
</feature>
<proteinExistence type="predicted"/>
<protein>
    <recommendedName>
        <fullName evidence="4">Outer membrane protein beta-barrel domain-containing protein</fullName>
    </recommendedName>
</protein>
<gene>
    <name evidence="2" type="ORF">A2557_13650</name>
</gene>